<keyword evidence="1" id="KW-0175">Coiled coil</keyword>
<dbReference type="EMBL" id="OOIL02000967">
    <property type="protein sequence ID" value="VFQ70930.1"/>
    <property type="molecule type" value="Genomic_DNA"/>
</dbReference>
<evidence type="ECO:0000313" key="4">
    <source>
        <dbReference type="Proteomes" id="UP000595140"/>
    </source>
</evidence>
<protein>
    <submittedName>
        <fullName evidence="3">Uncharacterized protein</fullName>
    </submittedName>
</protein>
<feature type="region of interest" description="Disordered" evidence="2">
    <location>
        <begin position="308"/>
        <end position="374"/>
    </location>
</feature>
<feature type="region of interest" description="Disordered" evidence="2">
    <location>
        <begin position="574"/>
        <end position="593"/>
    </location>
</feature>
<name>A0A484L3R3_9ASTE</name>
<keyword evidence="4" id="KW-1185">Reference proteome</keyword>
<feature type="compositionally biased region" description="Basic and acidic residues" evidence="2">
    <location>
        <begin position="574"/>
        <end position="586"/>
    </location>
</feature>
<feature type="region of interest" description="Disordered" evidence="2">
    <location>
        <begin position="220"/>
        <end position="296"/>
    </location>
</feature>
<feature type="compositionally biased region" description="Acidic residues" evidence="2">
    <location>
        <begin position="270"/>
        <end position="279"/>
    </location>
</feature>
<proteinExistence type="predicted"/>
<feature type="compositionally biased region" description="Basic residues" evidence="2">
    <location>
        <begin position="349"/>
        <end position="366"/>
    </location>
</feature>
<accession>A0A484L3R3</accession>
<feature type="compositionally biased region" description="Basic and acidic residues" evidence="2">
    <location>
        <begin position="308"/>
        <end position="318"/>
    </location>
</feature>
<dbReference type="Proteomes" id="UP000595140">
    <property type="component" value="Unassembled WGS sequence"/>
</dbReference>
<evidence type="ECO:0000256" key="1">
    <source>
        <dbReference type="SAM" id="Coils"/>
    </source>
</evidence>
<feature type="coiled-coil region" evidence="1">
    <location>
        <begin position="449"/>
        <end position="490"/>
    </location>
</feature>
<organism evidence="3 4">
    <name type="scientific">Cuscuta campestris</name>
    <dbReference type="NCBI Taxonomy" id="132261"/>
    <lineage>
        <taxon>Eukaryota</taxon>
        <taxon>Viridiplantae</taxon>
        <taxon>Streptophyta</taxon>
        <taxon>Embryophyta</taxon>
        <taxon>Tracheophyta</taxon>
        <taxon>Spermatophyta</taxon>
        <taxon>Magnoliopsida</taxon>
        <taxon>eudicotyledons</taxon>
        <taxon>Gunneridae</taxon>
        <taxon>Pentapetalae</taxon>
        <taxon>asterids</taxon>
        <taxon>lamiids</taxon>
        <taxon>Solanales</taxon>
        <taxon>Convolvulaceae</taxon>
        <taxon>Cuscuteae</taxon>
        <taxon>Cuscuta</taxon>
        <taxon>Cuscuta subgen. Grammica</taxon>
        <taxon>Cuscuta sect. Cleistogrammica</taxon>
    </lineage>
</organism>
<gene>
    <name evidence="3" type="ORF">CCAM_LOCUS12706</name>
</gene>
<reference evidence="3 4" key="1">
    <citation type="submission" date="2018-04" db="EMBL/GenBank/DDBJ databases">
        <authorList>
            <person name="Vogel A."/>
        </authorList>
    </citation>
    <scope>NUCLEOTIDE SEQUENCE [LARGE SCALE GENOMIC DNA]</scope>
</reference>
<sequence length="593" mass="66526">MDSEDLHYLSVIGETVDDFDPKEAVDDEKTFFASGDLVIEQLHPLEEGIPKVAQVVPDSEEEDERAEPLRALVSSFVFIRKHTCDTILKTMFPGWDTPNVCVGIAGSIPEIDMVVKTALEKGKIKASSHVLPGNANCSGFVYFHSRKDKAFISDVPPGHKKWKTRFVFIEFPEGEYPFDGELQWGDRLPESEDVYPATTSGLEKDCAALLKGDPTTGKAFSFGNWTHRVPSLNEGTPRSNEAEADRVATPESNAEAGSLHPEINFRSYADPEDEVEDLETSYGNVTSPQVDHNHSTGINDQVIHDVQSEKNQGHESPLDHGPSQVDDVAEVAGQSKIPTGTTEKTSTEKRKRSSHKSSRSHPKKRKGDPQCSDPKYAEMSAEQLLLAIAQKLHGHGEFSEAFSRRILGTGDDKSQRLQRMLDAAHEEIKAHVTNANQVKTYLEQVTLEKNRMKFSVREKDEEINRLKEENGRLNDALVKREEEVRTLEADSRAKDEMFPARAEEWAGQHYAEVARAVTATPEGTKDFFEVLFKEPEGKKMTTEIGSYGFMMGHKAEKTGMYRLMQKRDPKFEPRAWKLPPLHKDEPVPPFPLE</sequence>
<feature type="compositionally biased region" description="Polar residues" evidence="2">
    <location>
        <begin position="281"/>
        <end position="296"/>
    </location>
</feature>
<evidence type="ECO:0000256" key="2">
    <source>
        <dbReference type="SAM" id="MobiDB-lite"/>
    </source>
</evidence>
<dbReference type="AlphaFoldDB" id="A0A484L3R3"/>
<evidence type="ECO:0000313" key="3">
    <source>
        <dbReference type="EMBL" id="VFQ70930.1"/>
    </source>
</evidence>